<dbReference type="EMBL" id="WBOF01000011">
    <property type="protein sequence ID" value="MQS18050.1"/>
    <property type="molecule type" value="Genomic_DNA"/>
</dbReference>
<evidence type="ECO:0000313" key="2">
    <source>
        <dbReference type="Proteomes" id="UP000450000"/>
    </source>
</evidence>
<dbReference type="OrthoDB" id="4076638at2"/>
<sequence>MAAGVGPQGWRLHREKLKEARRAHLELCAKYMPRNGGIPDTIAEIHMAWVVGAHVLGEAIGVPGLGEAAERAAAERLKAAIEAAAETNVPEGELLWRALDAMRLDVAAFRRWRSCPGPLLAGSSARVSTASTGTASRSGGCWTRW</sequence>
<evidence type="ECO:0000313" key="1">
    <source>
        <dbReference type="EMBL" id="MQS18050.1"/>
    </source>
</evidence>
<protein>
    <submittedName>
        <fullName evidence="1">Uncharacterized protein</fullName>
    </submittedName>
</protein>
<gene>
    <name evidence="1" type="ORF">F7Q99_39150</name>
</gene>
<keyword evidence="2" id="KW-1185">Reference proteome</keyword>
<comment type="caution">
    <text evidence="1">The sequence shown here is derived from an EMBL/GenBank/DDBJ whole genome shotgun (WGS) entry which is preliminary data.</text>
</comment>
<name>A0A6N7L2N0_9ACTN</name>
<accession>A0A6N7L2N0</accession>
<dbReference type="AlphaFoldDB" id="A0A6N7L2N0"/>
<dbReference type="Proteomes" id="UP000450000">
    <property type="component" value="Unassembled WGS sequence"/>
</dbReference>
<dbReference type="RefSeq" id="WP_153472129.1">
    <property type="nucleotide sequence ID" value="NZ_WBOF01000011.1"/>
</dbReference>
<organism evidence="1 2">
    <name type="scientific">Streptomyces kaniharaensis</name>
    <dbReference type="NCBI Taxonomy" id="212423"/>
    <lineage>
        <taxon>Bacteria</taxon>
        <taxon>Bacillati</taxon>
        <taxon>Actinomycetota</taxon>
        <taxon>Actinomycetes</taxon>
        <taxon>Kitasatosporales</taxon>
        <taxon>Streptomycetaceae</taxon>
        <taxon>Streptomyces</taxon>
    </lineage>
</organism>
<reference evidence="1 2" key="1">
    <citation type="submission" date="2019-09" db="EMBL/GenBank/DDBJ databases">
        <title>Genome Sequences of Streptomyces kaniharaensis ATCC 21070.</title>
        <authorList>
            <person name="Zhu W."/>
            <person name="De Crecy-Lagard V."/>
            <person name="Richards N.G."/>
        </authorList>
    </citation>
    <scope>NUCLEOTIDE SEQUENCE [LARGE SCALE GENOMIC DNA]</scope>
    <source>
        <strain evidence="1 2">SF-557</strain>
    </source>
</reference>
<proteinExistence type="predicted"/>